<feature type="region of interest" description="Disordered" evidence="9">
    <location>
        <begin position="1882"/>
        <end position="1903"/>
    </location>
</feature>
<evidence type="ECO:0000256" key="3">
    <source>
        <dbReference type="ARBA" id="ARBA00022692"/>
    </source>
</evidence>
<feature type="compositionally biased region" description="Polar residues" evidence="9">
    <location>
        <begin position="1399"/>
        <end position="1419"/>
    </location>
</feature>
<evidence type="ECO:0000256" key="1">
    <source>
        <dbReference type="ARBA" id="ARBA00004141"/>
    </source>
</evidence>
<dbReference type="InterPro" id="IPR018488">
    <property type="entry name" value="cNMP-bd_CS"/>
</dbReference>
<keyword evidence="2" id="KW-0813">Transport</keyword>
<keyword evidence="4 10" id="KW-1133">Transmembrane helix</keyword>
<feature type="transmembrane region" description="Helical" evidence="10">
    <location>
        <begin position="582"/>
        <end position="604"/>
    </location>
</feature>
<feature type="region of interest" description="Disordered" evidence="9">
    <location>
        <begin position="1744"/>
        <end position="1767"/>
    </location>
</feature>
<dbReference type="PROSITE" id="PS50042">
    <property type="entry name" value="CNMP_BINDING_3"/>
    <property type="match status" value="1"/>
</dbReference>
<evidence type="ECO:0000313" key="13">
    <source>
        <dbReference type="Proteomes" id="UP001234178"/>
    </source>
</evidence>
<dbReference type="Proteomes" id="UP001234178">
    <property type="component" value="Unassembled WGS sequence"/>
</dbReference>
<feature type="region of interest" description="Disordered" evidence="9">
    <location>
        <begin position="1032"/>
        <end position="1092"/>
    </location>
</feature>
<feature type="region of interest" description="Disordered" evidence="9">
    <location>
        <begin position="1822"/>
        <end position="1842"/>
    </location>
</feature>
<feature type="region of interest" description="Disordered" evidence="9">
    <location>
        <begin position="218"/>
        <end position="279"/>
    </location>
</feature>
<evidence type="ECO:0000256" key="4">
    <source>
        <dbReference type="ARBA" id="ARBA00022989"/>
    </source>
</evidence>
<evidence type="ECO:0000259" key="11">
    <source>
        <dbReference type="PROSITE" id="PS50042"/>
    </source>
</evidence>
<dbReference type="InterPro" id="IPR050866">
    <property type="entry name" value="CNG_cation_channel"/>
</dbReference>
<keyword evidence="8" id="KW-0407">Ion channel</keyword>
<feature type="region of interest" description="Disordered" evidence="9">
    <location>
        <begin position="1622"/>
        <end position="1648"/>
    </location>
</feature>
<dbReference type="InterPro" id="IPR014710">
    <property type="entry name" value="RmlC-like_jellyroll"/>
</dbReference>
<feature type="compositionally biased region" description="Basic residues" evidence="9">
    <location>
        <begin position="267"/>
        <end position="276"/>
    </location>
</feature>
<dbReference type="InterPro" id="IPR000595">
    <property type="entry name" value="cNMP-bd_dom"/>
</dbReference>
<dbReference type="Pfam" id="PF00520">
    <property type="entry name" value="Ion_trans"/>
    <property type="match status" value="1"/>
</dbReference>
<feature type="compositionally biased region" description="Polar residues" evidence="9">
    <location>
        <begin position="1225"/>
        <end position="1240"/>
    </location>
</feature>
<keyword evidence="13" id="KW-1185">Reference proteome</keyword>
<feature type="compositionally biased region" description="Low complexity" evidence="9">
    <location>
        <begin position="54"/>
        <end position="63"/>
    </location>
</feature>
<evidence type="ECO:0000256" key="9">
    <source>
        <dbReference type="SAM" id="MobiDB-lite"/>
    </source>
</evidence>
<feature type="compositionally biased region" description="Low complexity" evidence="9">
    <location>
        <begin position="1745"/>
        <end position="1762"/>
    </location>
</feature>
<dbReference type="PROSITE" id="PS00889">
    <property type="entry name" value="CNMP_BINDING_2"/>
    <property type="match status" value="1"/>
</dbReference>
<dbReference type="Gene3D" id="2.60.120.10">
    <property type="entry name" value="Jelly Rolls"/>
    <property type="match status" value="1"/>
</dbReference>
<feature type="compositionally biased region" description="Basic and acidic residues" evidence="9">
    <location>
        <begin position="38"/>
        <end position="48"/>
    </location>
</feature>
<feature type="region of interest" description="Disordered" evidence="9">
    <location>
        <begin position="495"/>
        <end position="527"/>
    </location>
</feature>
<evidence type="ECO:0000256" key="6">
    <source>
        <dbReference type="ARBA" id="ARBA00023136"/>
    </source>
</evidence>
<sequence length="1903" mass="210026">MQNSRILRFECEIEETTEMTSPMIAVSVTVADNPPDEELMKGQPKDQGDQQAFSSSPPAAASPTRQNDDDGIHLAPEGSKSTPVGTGGLQVASERRLSFVQPEGRARSRSVGEKQWTRVRAVMAWYTRLRRIKKSIPGIGSNADGAVLAPDTVPVPSASHDPSSIGEGRSRSAQRWMKLRTTVQLTSAISNTVAQSKKTSLKREDSFIARFSTRQIPEAQETFDATDEGGSSSGGNGGSGTCGGGLPPLGDNNKTAGGAGHSVAEKVKRRRRHQKPPRSVLNPDENGLFYWLAFLALWVLYNLWTVVVRLAFPELHQDGNLFAWNVCDALGDAAYALDIAVQFRTGYLEQGIMVHDSQKLAAHYVRSKAFLIDIFSLLPIDWMLLTDQVANPVLARWRPAGRFLRLAKLYRVFAFYYVVESRIVYPNAWRVVNLVHILLMLAHWFGCFYFLLSESEGFQSDWSYPYPEGDFATLTRKYLGSLYWSTLTLTTIGDLPTPETNADRPRKPHRPQRSASMSSVAPHSPAAPGWVGQCSNTSRWSVASGSVSSQGYSPVDHGDGLQALPRRGLKSRILHHSTNQGYIFTIASYLIGVFIFATIVGQVGNVITNRNASRLEFERLLDTAKLYMRHHKVPRSMQRRVQRWYDYSWSRGRIQGGGDTSSALRILPDKLKTELALHVNLATLKKVSIFKECQPEFLHDLVLKMRASIFTPGDMICRRGEVAREMFIIADGILEVISETGKVLTTMQAGDFFGEIGILNLDGLNKRTADVRSVGYAELFSLSREDVLSAMKDYPEAEEILLSLGRKRLMEARKMASQHRAQMARKGLLALERAAQLRAQQQEAVADTVTSNAAEGSTQSAAAKFTERIRSDVFGLKKAISKSFKESRRPKSDSPTIEMGTYGGLGSTLGGLSKASSVPLGNSTLMSMSPSGSKSHLLRRMPRVASDEAQATHNSSNEDCRLTQPLLQKPESPKMEVIGAGLPLFQRLKLLRQRELEREKQQQQEQEALMAKTEEAETVRSLQQVSVALEATTDGVSGKSTPPPASTPPSQTRDDKQARHISFLDETLPEKKRDYVPVDPPKARGKSARWTLPGMVSKTSEAAKLGKTRLSRLNTIKQASSSSSAIDSLEQAEPPPPIPPPLPPTPPFWQSSKPCPSPPPRPQAPPRPPAPHFPGLGMRRKKPPRRAQTMRPEDSSCSVPETDVPYQSAQPFRSMMKQPWHWSSDLVQQSATPPLSSKSRPTGPAGGPHAGRRFSRQNTIQVVSDVQGVLSDILRDIVPNSKTSNRPASTKPLKANPSVQSPASVDYGATRQPTTNWESVRHETIVGDRPPQRPHRLNLRQCKNRSSRDYNSIDDLSPEYTVLPFVKRLKILNERQKIVELQKALTTTATSMASGTSGDRGSTTIAPTQNSSASSSQIPATEGDKAALVAAECNETPERVCLKKMLKSASRKEMLLPQDKSHRMKLLRSQTVEGYAIRHSNFTKLNHQRVKNNHKIAQTMPSPPPLPLYQQVDPVLADPTVRPPTPLPADRDLAEFNSAAVEQKQLSFFKSSGQDGVKEECVAELLTAIKTVLQDRLDEIQARFQAQILRLQSEVEKKDQLICQLEIQLESLGVQPVIPVHQVSSETHSEREEQTSSIESDEEDDDDSRTLRYFARSVSKGSFIHLAPASPATSQLPSPDSHPKSPCLSVDDMLDSAAEELPSTAVLNPEPLWQLEFGSCWQRMQSSTTPVTSNPRDIILDIEESSLSSVSSSSSGTETGSSARRKKMRATMSLDVGGSRRQAATTAGVLKTISARSESRSPSAPYNPNWEILMLAESLDKDEENNEDFDGQSPPMRLRPEELPAAFPAVVRRRRSLRSSASVDPQTIGSAKSKKMIEKWYWSYPPPNQDEPADFPAKSDGGK</sequence>
<evidence type="ECO:0000256" key="5">
    <source>
        <dbReference type="ARBA" id="ARBA00023065"/>
    </source>
</evidence>
<dbReference type="SUPFAM" id="SSF51206">
    <property type="entry name" value="cAMP-binding domain-like"/>
    <property type="match status" value="1"/>
</dbReference>
<dbReference type="CDD" id="cd00038">
    <property type="entry name" value="CAP_ED"/>
    <property type="match status" value="1"/>
</dbReference>
<feature type="region of interest" description="Disordered" evidence="9">
    <location>
        <begin position="1114"/>
        <end position="1258"/>
    </location>
</feature>
<feature type="compositionally biased region" description="Pro residues" evidence="9">
    <location>
        <begin position="1155"/>
        <end position="1172"/>
    </location>
</feature>
<evidence type="ECO:0000256" key="8">
    <source>
        <dbReference type="ARBA" id="ARBA00023303"/>
    </source>
</evidence>
<evidence type="ECO:0000256" key="2">
    <source>
        <dbReference type="ARBA" id="ARBA00022448"/>
    </source>
</evidence>
<proteinExistence type="predicted"/>
<feature type="region of interest" description="Disordered" evidence="9">
    <location>
        <begin position="30"/>
        <end position="87"/>
    </location>
</feature>
<dbReference type="SMART" id="SM00100">
    <property type="entry name" value="cNMP"/>
    <property type="match status" value="1"/>
</dbReference>
<feature type="compositionally biased region" description="Gly residues" evidence="9">
    <location>
        <begin position="231"/>
        <end position="247"/>
    </location>
</feature>
<comment type="subcellular location">
    <subcellularLocation>
        <location evidence="1">Membrane</location>
        <topology evidence="1">Multi-pass membrane protein</topology>
    </subcellularLocation>
</comment>
<dbReference type="Gene3D" id="1.10.287.630">
    <property type="entry name" value="Helix hairpin bin"/>
    <property type="match status" value="1"/>
</dbReference>
<comment type="caution">
    <text evidence="12">The sequence shown here is derived from an EMBL/GenBank/DDBJ whole genome shotgun (WGS) entry which is preliminary data.</text>
</comment>
<dbReference type="SUPFAM" id="SSF81324">
    <property type="entry name" value="Voltage-gated potassium channels"/>
    <property type="match status" value="1"/>
</dbReference>
<feature type="region of interest" description="Disordered" evidence="9">
    <location>
        <begin position="1669"/>
        <end position="1690"/>
    </location>
</feature>
<evidence type="ECO:0000256" key="7">
    <source>
        <dbReference type="ARBA" id="ARBA00023286"/>
    </source>
</evidence>
<keyword evidence="3 10" id="KW-0812">Transmembrane</keyword>
<dbReference type="Pfam" id="PF00027">
    <property type="entry name" value="cNMP_binding"/>
    <property type="match status" value="1"/>
</dbReference>
<dbReference type="PROSITE" id="PS00888">
    <property type="entry name" value="CNMP_BINDING_1"/>
    <property type="match status" value="1"/>
</dbReference>
<accession>A0ABQ9ZZN2</accession>
<keyword evidence="6 10" id="KW-0472">Membrane</keyword>
<feature type="compositionally biased region" description="Polar residues" evidence="9">
    <location>
        <begin position="1195"/>
        <end position="1211"/>
    </location>
</feature>
<name>A0ABQ9ZZN2_9CRUS</name>
<feature type="domain" description="Cyclic nucleotide-binding" evidence="11">
    <location>
        <begin position="689"/>
        <end position="785"/>
    </location>
</feature>
<evidence type="ECO:0000313" key="12">
    <source>
        <dbReference type="EMBL" id="KAK4018130.1"/>
    </source>
</evidence>
<protein>
    <recommendedName>
        <fullName evidence="11">Cyclic nucleotide-binding domain-containing protein</fullName>
    </recommendedName>
</protein>
<evidence type="ECO:0000256" key="10">
    <source>
        <dbReference type="SAM" id="Phobius"/>
    </source>
</evidence>
<feature type="transmembrane region" description="Helical" evidence="10">
    <location>
        <begin position="288"/>
        <end position="312"/>
    </location>
</feature>
<gene>
    <name evidence="12" type="ORF">OUZ56_000198</name>
</gene>
<dbReference type="PANTHER" id="PTHR45638:SF7">
    <property type="entry name" value="CYCLIC NUCLEOTIDE-GATED ION CHANNEL-LIKE, ISOFORM E"/>
    <property type="match status" value="1"/>
</dbReference>
<dbReference type="InterPro" id="IPR018490">
    <property type="entry name" value="cNMP-bd_dom_sf"/>
</dbReference>
<feature type="compositionally biased region" description="Pro residues" evidence="9">
    <location>
        <begin position="1133"/>
        <end position="1147"/>
    </location>
</feature>
<dbReference type="InterPro" id="IPR005821">
    <property type="entry name" value="Ion_trans_dom"/>
</dbReference>
<dbReference type="Gene3D" id="1.10.287.70">
    <property type="match status" value="1"/>
</dbReference>
<keyword evidence="5" id="KW-0406">Ion transport</keyword>
<feature type="region of interest" description="Disordered" evidence="9">
    <location>
        <begin position="1389"/>
        <end position="1421"/>
    </location>
</feature>
<dbReference type="PANTHER" id="PTHR45638">
    <property type="entry name" value="CYCLIC NUCLEOTIDE-GATED CATION CHANNEL SUBUNIT A"/>
    <property type="match status" value="1"/>
</dbReference>
<feature type="region of interest" description="Disordered" evidence="9">
    <location>
        <begin position="1279"/>
        <end position="1310"/>
    </location>
</feature>
<keyword evidence="7" id="KW-1071">Ligand-gated ion channel</keyword>
<reference evidence="12 13" key="1">
    <citation type="journal article" date="2023" name="Nucleic Acids Res.">
        <title>The hologenome of Daphnia magna reveals possible DNA methylation and microbiome-mediated evolution of the host genome.</title>
        <authorList>
            <person name="Chaturvedi A."/>
            <person name="Li X."/>
            <person name="Dhandapani V."/>
            <person name="Marshall H."/>
            <person name="Kissane S."/>
            <person name="Cuenca-Cambronero M."/>
            <person name="Asole G."/>
            <person name="Calvet F."/>
            <person name="Ruiz-Romero M."/>
            <person name="Marangio P."/>
            <person name="Guigo R."/>
            <person name="Rago D."/>
            <person name="Mirbahai L."/>
            <person name="Eastwood N."/>
            <person name="Colbourne J.K."/>
            <person name="Zhou J."/>
            <person name="Mallon E."/>
            <person name="Orsini L."/>
        </authorList>
    </citation>
    <scope>NUCLEOTIDE SEQUENCE [LARGE SCALE GENOMIC DNA]</scope>
    <source>
        <strain evidence="12">LRV0_1</strain>
    </source>
</reference>
<organism evidence="12 13">
    <name type="scientific">Daphnia magna</name>
    <dbReference type="NCBI Taxonomy" id="35525"/>
    <lineage>
        <taxon>Eukaryota</taxon>
        <taxon>Metazoa</taxon>
        <taxon>Ecdysozoa</taxon>
        <taxon>Arthropoda</taxon>
        <taxon>Crustacea</taxon>
        <taxon>Branchiopoda</taxon>
        <taxon>Diplostraca</taxon>
        <taxon>Cladocera</taxon>
        <taxon>Anomopoda</taxon>
        <taxon>Daphniidae</taxon>
        <taxon>Daphnia</taxon>
    </lineage>
</organism>
<dbReference type="EMBL" id="JAOYFB010000036">
    <property type="protein sequence ID" value="KAK4018130.1"/>
    <property type="molecule type" value="Genomic_DNA"/>
</dbReference>